<dbReference type="InterPro" id="IPR027417">
    <property type="entry name" value="P-loop_NTPase"/>
</dbReference>
<keyword evidence="2" id="KW-1185">Reference proteome</keyword>
<proteinExistence type="predicted"/>
<gene>
    <name evidence="1" type="ORF">CLV57_1536</name>
</gene>
<sequence length="355" mass="40761">MLNSNQPHPQPATGITKAQILAYAEEQALLLMNEKNQPQNAGLFVLRSADDWMDDALTEPESRMLFGEFWHEGELCILFADTNLGKSILAVQIGNSISHGKSIAPLTLQTPAQAVVYFDFELSKKQFQHRYQNTEGLRHQWSPLFVRAEIDHDNASPTGNLSFEDYLYLSLQKAVEDTQAHILIIDNITYLSNETEKAKDALPLMKHLKQMKSKYNLSILVLAHTPKRDPSRPITRNDLQGSKMLMNFCDSAFSIGESQKDRSLRYLKQIKQRNTEEIYGEDNVCLFQITKPQCFLQFDFVGYSREWEHLKERSPEDKEYLKTKVNELHEQGKSIREIAALLEISRGKVERTLKA</sequence>
<dbReference type="Pfam" id="PF13481">
    <property type="entry name" value="AAA_25"/>
    <property type="match status" value="1"/>
</dbReference>
<dbReference type="EMBL" id="PGFJ01000001">
    <property type="protein sequence ID" value="PJJ84523.1"/>
    <property type="molecule type" value="Genomic_DNA"/>
</dbReference>
<dbReference type="Gene3D" id="1.10.10.60">
    <property type="entry name" value="Homeodomain-like"/>
    <property type="match status" value="1"/>
</dbReference>
<dbReference type="RefSeq" id="WP_211290033.1">
    <property type="nucleotide sequence ID" value="NZ_PGFJ01000001.1"/>
</dbReference>
<dbReference type="Proteomes" id="UP000242687">
    <property type="component" value="Unassembled WGS sequence"/>
</dbReference>
<reference evidence="1 2" key="1">
    <citation type="submission" date="2017-11" db="EMBL/GenBank/DDBJ databases">
        <title>Genomic Encyclopedia of Archaeal and Bacterial Type Strains, Phase II (KMG-II): From Individual Species to Whole Genera.</title>
        <authorList>
            <person name="Goeker M."/>
        </authorList>
    </citation>
    <scope>NUCLEOTIDE SEQUENCE [LARGE SCALE GENOMIC DNA]</scope>
    <source>
        <strain evidence="1 2">DSM 28175</strain>
    </source>
</reference>
<name>A0A2H9VUL0_9SPHI</name>
<protein>
    <submittedName>
        <fullName evidence="1">AAA domain-containing protein</fullName>
    </submittedName>
</protein>
<dbReference type="Gene3D" id="3.40.50.300">
    <property type="entry name" value="P-loop containing nucleotide triphosphate hydrolases"/>
    <property type="match status" value="1"/>
</dbReference>
<evidence type="ECO:0000313" key="2">
    <source>
        <dbReference type="Proteomes" id="UP000242687"/>
    </source>
</evidence>
<organism evidence="1 2">
    <name type="scientific">Mucilaginibacter auburnensis</name>
    <dbReference type="NCBI Taxonomy" id="1457233"/>
    <lineage>
        <taxon>Bacteria</taxon>
        <taxon>Pseudomonadati</taxon>
        <taxon>Bacteroidota</taxon>
        <taxon>Sphingobacteriia</taxon>
        <taxon>Sphingobacteriales</taxon>
        <taxon>Sphingobacteriaceae</taxon>
        <taxon>Mucilaginibacter</taxon>
    </lineage>
</organism>
<dbReference type="AlphaFoldDB" id="A0A2H9VUL0"/>
<accession>A0A2H9VUL0</accession>
<comment type="caution">
    <text evidence="1">The sequence shown here is derived from an EMBL/GenBank/DDBJ whole genome shotgun (WGS) entry which is preliminary data.</text>
</comment>
<dbReference type="SUPFAM" id="SSF52540">
    <property type="entry name" value="P-loop containing nucleoside triphosphate hydrolases"/>
    <property type="match status" value="1"/>
</dbReference>
<evidence type="ECO:0000313" key="1">
    <source>
        <dbReference type="EMBL" id="PJJ84523.1"/>
    </source>
</evidence>